<dbReference type="Pfam" id="PF00126">
    <property type="entry name" value="HTH_1"/>
    <property type="match status" value="1"/>
</dbReference>
<dbReference type="SUPFAM" id="SSF46785">
    <property type="entry name" value="Winged helix' DNA-binding domain"/>
    <property type="match status" value="1"/>
</dbReference>
<dbReference type="PANTHER" id="PTHR30432">
    <property type="entry name" value="TRANSCRIPTIONAL REGULATOR MODE"/>
    <property type="match status" value="1"/>
</dbReference>
<dbReference type="Gene3D" id="2.40.50.100">
    <property type="match status" value="2"/>
</dbReference>
<evidence type="ECO:0000256" key="4">
    <source>
        <dbReference type="ARBA" id="ARBA00022737"/>
    </source>
</evidence>
<evidence type="ECO:0000313" key="7">
    <source>
        <dbReference type="EMBL" id="PKU25221.1"/>
    </source>
</evidence>
<dbReference type="GO" id="GO:0015689">
    <property type="term" value="P:molybdate ion transport"/>
    <property type="evidence" value="ECO:0007669"/>
    <property type="project" value="UniProtKB-UniRule"/>
</dbReference>
<evidence type="ECO:0000256" key="1">
    <source>
        <dbReference type="ARBA" id="ARBA00008110"/>
    </source>
</evidence>
<dbReference type="PANTHER" id="PTHR30432:SF1">
    <property type="entry name" value="DNA-BINDING TRANSCRIPTIONAL DUAL REGULATOR MODE"/>
    <property type="match status" value="1"/>
</dbReference>
<evidence type="ECO:0000256" key="3">
    <source>
        <dbReference type="ARBA" id="ARBA00022505"/>
    </source>
</evidence>
<keyword evidence="3 5" id="KW-0500">Molybdenum</keyword>
<dbReference type="RefSeq" id="WP_101250148.1">
    <property type="nucleotide sequence ID" value="NZ_PIUM01000006.1"/>
</dbReference>
<dbReference type="Pfam" id="PF03459">
    <property type="entry name" value="TOBE"/>
    <property type="match status" value="2"/>
</dbReference>
<dbReference type="GO" id="GO:0003700">
    <property type="term" value="F:DNA-binding transcription factor activity"/>
    <property type="evidence" value="ECO:0007669"/>
    <property type="project" value="InterPro"/>
</dbReference>
<comment type="similarity">
    <text evidence="1 5">Belongs to the ModE family.</text>
</comment>
<dbReference type="NCBIfam" id="TIGR00638">
    <property type="entry name" value="Mop"/>
    <property type="match status" value="2"/>
</dbReference>
<evidence type="ECO:0000256" key="5">
    <source>
        <dbReference type="PIRNR" id="PIRNR005763"/>
    </source>
</evidence>
<feature type="domain" description="Mop" evidence="6">
    <location>
        <begin position="125"/>
        <end position="191"/>
    </location>
</feature>
<dbReference type="Gene3D" id="1.10.10.10">
    <property type="entry name" value="Winged helix-like DNA-binding domain superfamily/Winged helix DNA-binding domain"/>
    <property type="match status" value="1"/>
</dbReference>
<keyword evidence="8" id="KW-1185">Reference proteome</keyword>
<dbReference type="PROSITE" id="PS51866">
    <property type="entry name" value="MOP"/>
    <property type="match status" value="2"/>
</dbReference>
<dbReference type="AlphaFoldDB" id="A0A2N3PXX3"/>
<protein>
    <submittedName>
        <fullName evidence="7">Molybdenum-dependent transcriptional regulator</fullName>
    </submittedName>
</protein>
<name>A0A2N3PXX3_9PROT</name>
<dbReference type="InterPro" id="IPR036390">
    <property type="entry name" value="WH_DNA-bd_sf"/>
</dbReference>
<dbReference type="InterPro" id="IPR036388">
    <property type="entry name" value="WH-like_DNA-bd_sf"/>
</dbReference>
<dbReference type="OrthoDB" id="9800709at2"/>
<dbReference type="InterPro" id="IPR008995">
    <property type="entry name" value="Mo/tungstate-bd_C_term_dom"/>
</dbReference>
<keyword evidence="2 5" id="KW-0813">Transport</keyword>
<evidence type="ECO:0000259" key="6">
    <source>
        <dbReference type="PROSITE" id="PS51866"/>
    </source>
</evidence>
<evidence type="ECO:0000256" key="2">
    <source>
        <dbReference type="ARBA" id="ARBA00022448"/>
    </source>
</evidence>
<dbReference type="InterPro" id="IPR004606">
    <property type="entry name" value="Mop_domain"/>
</dbReference>
<dbReference type="Proteomes" id="UP000233293">
    <property type="component" value="Unassembled WGS sequence"/>
</dbReference>
<dbReference type="InterPro" id="IPR005116">
    <property type="entry name" value="Transp-assoc_OB_typ1"/>
</dbReference>
<comment type="caution">
    <text evidence="7">The sequence shown here is derived from an EMBL/GenBank/DDBJ whole genome shotgun (WGS) entry which is preliminary data.</text>
</comment>
<gene>
    <name evidence="7" type="ORF">CWS72_08170</name>
</gene>
<dbReference type="EMBL" id="PIUM01000006">
    <property type="protein sequence ID" value="PKU25221.1"/>
    <property type="molecule type" value="Genomic_DNA"/>
</dbReference>
<dbReference type="InterPro" id="IPR000847">
    <property type="entry name" value="LysR_HTH_N"/>
</dbReference>
<dbReference type="InterPro" id="IPR051815">
    <property type="entry name" value="Molybdate_resp_trans_reg"/>
</dbReference>
<dbReference type="GO" id="GO:0030151">
    <property type="term" value="F:molybdenum ion binding"/>
    <property type="evidence" value="ECO:0007669"/>
    <property type="project" value="UniProtKB-UniRule"/>
</dbReference>
<feature type="domain" description="Mop" evidence="6">
    <location>
        <begin position="197"/>
        <end position="263"/>
    </location>
</feature>
<reference evidence="8" key="1">
    <citation type="submission" date="2017-12" db="EMBL/GenBank/DDBJ databases">
        <title>Draft genome sequence of Telmatospirillum siberiense 26-4b1T, an acidotolerant peatland alphaproteobacterium potentially involved in sulfur cycling.</title>
        <authorList>
            <person name="Hausmann B."/>
            <person name="Pjevac P."/>
            <person name="Schreck K."/>
            <person name="Herbold C.W."/>
            <person name="Daims H."/>
            <person name="Wagner M."/>
            <person name="Pester M."/>
            <person name="Loy A."/>
        </authorList>
    </citation>
    <scope>NUCLEOTIDE SEQUENCE [LARGE SCALE GENOMIC DNA]</scope>
    <source>
        <strain evidence="8">26-4b1</strain>
    </source>
</reference>
<dbReference type="PIRSF" id="PIRSF005763">
    <property type="entry name" value="Txn_reg_ModE"/>
    <property type="match status" value="1"/>
</dbReference>
<dbReference type="InterPro" id="IPR016462">
    <property type="entry name" value="ModE"/>
</dbReference>
<proteinExistence type="inferred from homology"/>
<keyword evidence="4" id="KW-0677">Repeat</keyword>
<accession>A0A2N3PXX3</accession>
<organism evidence="7 8">
    <name type="scientific">Telmatospirillum siberiense</name>
    <dbReference type="NCBI Taxonomy" id="382514"/>
    <lineage>
        <taxon>Bacteria</taxon>
        <taxon>Pseudomonadati</taxon>
        <taxon>Pseudomonadota</taxon>
        <taxon>Alphaproteobacteria</taxon>
        <taxon>Rhodospirillales</taxon>
        <taxon>Rhodospirillaceae</taxon>
        <taxon>Telmatospirillum</taxon>
    </lineage>
</organism>
<dbReference type="SUPFAM" id="SSF50331">
    <property type="entry name" value="MOP-like"/>
    <property type="match status" value="2"/>
</dbReference>
<sequence length="264" mass="28098">MVDGKIEALLALRGKGQGPIGRDRIAMLEAVATHGSITQAARALGFSYKAVWDGINAINNLLPRPALIAQAGGRGGGGAELTEDGRRLIAAFRRLEEKLSRISQAIAEDGLDEHTDLLFWSVAMKTSARNAFRCQVTDIRWAPVNVEVTLKVSDENTIVAVVTKDGAQELGLAPGREAVALVKSSFVMLARGDVLPRVSARNLIWGTVIERIDGGVNSEIILDIGNGKTLTAVITKDSAEELPLTVGDRACALFKASHVILAVD</sequence>
<evidence type="ECO:0000313" key="8">
    <source>
        <dbReference type="Proteomes" id="UP000233293"/>
    </source>
</evidence>